<evidence type="ECO:0000313" key="5">
    <source>
        <dbReference type="Proteomes" id="UP001338125"/>
    </source>
</evidence>
<dbReference type="InterPro" id="IPR001138">
    <property type="entry name" value="Zn2Cys6_DnaBD"/>
</dbReference>
<protein>
    <submittedName>
        <fullName evidence="4">Phomenoic acid biosynthesis cluster-specific transcriptional regulator-like protein</fullName>
    </submittedName>
</protein>
<keyword evidence="2" id="KW-0539">Nucleus</keyword>
<keyword evidence="5" id="KW-1185">Reference proteome</keyword>
<dbReference type="Gene3D" id="4.10.240.10">
    <property type="entry name" value="Zn(2)-C6 fungal-type DNA-binding domain"/>
    <property type="match status" value="1"/>
</dbReference>
<accession>A0ABR0SHZ0</accession>
<dbReference type="Pfam" id="PF11951">
    <property type="entry name" value="Fungal_trans_2"/>
    <property type="match status" value="1"/>
</dbReference>
<evidence type="ECO:0000259" key="3">
    <source>
        <dbReference type="PROSITE" id="PS50048"/>
    </source>
</evidence>
<name>A0ABR0SHZ0_9HYPO</name>
<reference evidence="4 5" key="1">
    <citation type="submission" date="2024-01" db="EMBL/GenBank/DDBJ databases">
        <title>Complete genome of Cladobotryum mycophilum ATHUM6906.</title>
        <authorList>
            <person name="Christinaki A.C."/>
            <person name="Myridakis A.I."/>
            <person name="Kouvelis V.N."/>
        </authorList>
    </citation>
    <scope>NUCLEOTIDE SEQUENCE [LARGE SCALE GENOMIC DNA]</scope>
    <source>
        <strain evidence="4 5">ATHUM6906</strain>
    </source>
</reference>
<dbReference type="CDD" id="cd00067">
    <property type="entry name" value="GAL4"/>
    <property type="match status" value="1"/>
</dbReference>
<proteinExistence type="predicted"/>
<comment type="subcellular location">
    <subcellularLocation>
        <location evidence="1">Nucleus</location>
    </subcellularLocation>
</comment>
<dbReference type="PANTHER" id="PTHR37534:SF46">
    <property type="entry name" value="ZN(II)2CYS6 TRANSCRIPTION FACTOR (EUROFUNG)"/>
    <property type="match status" value="1"/>
</dbReference>
<evidence type="ECO:0000313" key="4">
    <source>
        <dbReference type="EMBL" id="KAK5991457.1"/>
    </source>
</evidence>
<dbReference type="InterPro" id="IPR036864">
    <property type="entry name" value="Zn2-C6_fun-type_DNA-bd_sf"/>
</dbReference>
<gene>
    <name evidence="4" type="ORF">PT974_09739</name>
</gene>
<dbReference type="InterPro" id="IPR021858">
    <property type="entry name" value="Fun_TF"/>
</dbReference>
<organism evidence="4 5">
    <name type="scientific">Cladobotryum mycophilum</name>
    <dbReference type="NCBI Taxonomy" id="491253"/>
    <lineage>
        <taxon>Eukaryota</taxon>
        <taxon>Fungi</taxon>
        <taxon>Dikarya</taxon>
        <taxon>Ascomycota</taxon>
        <taxon>Pezizomycotina</taxon>
        <taxon>Sordariomycetes</taxon>
        <taxon>Hypocreomycetidae</taxon>
        <taxon>Hypocreales</taxon>
        <taxon>Hypocreaceae</taxon>
        <taxon>Cladobotryum</taxon>
    </lineage>
</organism>
<dbReference type="PROSITE" id="PS00463">
    <property type="entry name" value="ZN2_CY6_FUNGAL_1"/>
    <property type="match status" value="1"/>
</dbReference>
<dbReference type="PROSITE" id="PS50048">
    <property type="entry name" value="ZN2_CY6_FUNGAL_2"/>
    <property type="match status" value="1"/>
</dbReference>
<sequence length="539" mass="60187">MPKRSGCWECTRRKSPCDGTIPICKQCQQSKIVCPGYGDWRPLTWLPMGAVTRLSKAKRLGKAAPSTHLRTGKRSDNLLKASATARLTVIGIDSDENDDPESSIYPLARIADAGENERQKEIMSVARRKWQDNIYAARSRDLRPQEWDCIDLVNCWNSMVSSKFRSRQLASSSHYDDRLDISAVQALSPAYRHCLIAVAFSFRIGLLSMMHGLDTAVDPSSLASPLTANAYRHIGLALHEVNNDLRKLPPAAHPNDVSDILASIYSLIVSELMLSKSPQWRGHTAGFLALMKHYGGLGYVLSASDGRIFHLQTFVIQMTLYNTTCPSHAQIEEVTNFDIADLERVFNLSIYPQFYGPAILFLSVARINRLRLQLRDTSLDLEFSLCDILDDIEQCDIEDWIRSKELPKTKELLLVARVIKAAVTLYATLAVPHTFIVCTGGCYQRSAGVVRNDFFKILEEAIESGIAPHSIAWPIIVGGAAVVTAEQRVLVEKCLSLAVQDPFTGIGPWITRDAMERFWDSGKANWDDFLEPPYGMLIV</sequence>
<dbReference type="SUPFAM" id="SSF57701">
    <property type="entry name" value="Zn2/Cys6 DNA-binding domain"/>
    <property type="match status" value="1"/>
</dbReference>
<evidence type="ECO:0000256" key="1">
    <source>
        <dbReference type="ARBA" id="ARBA00004123"/>
    </source>
</evidence>
<comment type="caution">
    <text evidence="4">The sequence shown here is derived from an EMBL/GenBank/DDBJ whole genome shotgun (WGS) entry which is preliminary data.</text>
</comment>
<dbReference type="Pfam" id="PF00172">
    <property type="entry name" value="Zn_clus"/>
    <property type="match status" value="1"/>
</dbReference>
<dbReference type="EMBL" id="JAVFKD010000014">
    <property type="protein sequence ID" value="KAK5991457.1"/>
    <property type="molecule type" value="Genomic_DNA"/>
</dbReference>
<dbReference type="PANTHER" id="PTHR37534">
    <property type="entry name" value="TRANSCRIPTIONAL ACTIVATOR PROTEIN UGA3"/>
    <property type="match status" value="1"/>
</dbReference>
<feature type="domain" description="Zn(2)-C6 fungal-type" evidence="3">
    <location>
        <begin position="6"/>
        <end position="34"/>
    </location>
</feature>
<evidence type="ECO:0000256" key="2">
    <source>
        <dbReference type="ARBA" id="ARBA00023242"/>
    </source>
</evidence>
<dbReference type="Proteomes" id="UP001338125">
    <property type="component" value="Unassembled WGS sequence"/>
</dbReference>